<comment type="caution">
    <text evidence="2">The sequence shown here is derived from an EMBL/GenBank/DDBJ whole genome shotgun (WGS) entry which is preliminary data.</text>
</comment>
<evidence type="ECO:0000313" key="2">
    <source>
        <dbReference type="EMBL" id="RNL80552.1"/>
    </source>
</evidence>
<dbReference type="SUPFAM" id="SSF88946">
    <property type="entry name" value="Sigma2 domain of RNA polymerase sigma factors"/>
    <property type="match status" value="1"/>
</dbReference>
<keyword evidence="1" id="KW-0812">Transmembrane</keyword>
<keyword evidence="3" id="KW-1185">Reference proteome</keyword>
<proteinExistence type="predicted"/>
<dbReference type="GO" id="GO:0003700">
    <property type="term" value="F:DNA-binding transcription factor activity"/>
    <property type="evidence" value="ECO:0007669"/>
    <property type="project" value="InterPro"/>
</dbReference>
<organism evidence="2 3">
    <name type="scientific">Halostreptopolyspora alba</name>
    <dbReference type="NCBI Taxonomy" id="2487137"/>
    <lineage>
        <taxon>Bacteria</taxon>
        <taxon>Bacillati</taxon>
        <taxon>Actinomycetota</taxon>
        <taxon>Actinomycetes</taxon>
        <taxon>Streptosporangiales</taxon>
        <taxon>Nocardiopsidaceae</taxon>
        <taxon>Halostreptopolyspora</taxon>
    </lineage>
</organism>
<dbReference type="RefSeq" id="WP_123203532.1">
    <property type="nucleotide sequence ID" value="NZ_RJMB01000038.1"/>
</dbReference>
<name>A0A3N0DY62_9ACTN</name>
<feature type="transmembrane region" description="Helical" evidence="1">
    <location>
        <begin position="156"/>
        <end position="177"/>
    </location>
</feature>
<evidence type="ECO:0000256" key="1">
    <source>
        <dbReference type="SAM" id="Phobius"/>
    </source>
</evidence>
<sequence>MTDRDLLHALRSSRVRPSEAYARLFDAYGEELYEMCFGMLGDADVAQTVLRDTFIVTRAHVDRLPNERRFREWLFAVAEAECERHLRVVEADRLTEVADVGTSRPPCLRVRVLSGVTGPDLSGYRAHIAQRADSFDRRGFPVPPSARCHERPTTHLIPGFVVAACVLLVVVLAVYLITQQAPEDTTSWVADPSVNSDNGDS</sequence>
<dbReference type="EMBL" id="RJMB01000038">
    <property type="protein sequence ID" value="RNL80552.1"/>
    <property type="molecule type" value="Genomic_DNA"/>
</dbReference>
<accession>A0A3N0DY62</accession>
<dbReference type="Gene3D" id="1.10.1740.10">
    <property type="match status" value="1"/>
</dbReference>
<reference evidence="2 3" key="1">
    <citation type="submission" date="2018-11" db="EMBL/GenBank/DDBJ databases">
        <title>The genome draft of YIM 96095.</title>
        <authorList>
            <person name="Tang S.-K."/>
            <person name="Chunyu W.-X."/>
            <person name="Feng Y.-Z."/>
        </authorList>
    </citation>
    <scope>NUCLEOTIDE SEQUENCE [LARGE SCALE GENOMIC DNA]</scope>
    <source>
        <strain evidence="2 3">YIM 96095</strain>
    </source>
</reference>
<dbReference type="Proteomes" id="UP000269198">
    <property type="component" value="Unassembled WGS sequence"/>
</dbReference>
<keyword evidence="1" id="KW-0472">Membrane</keyword>
<evidence type="ECO:0000313" key="3">
    <source>
        <dbReference type="Proteomes" id="UP000269198"/>
    </source>
</evidence>
<dbReference type="GO" id="GO:0006352">
    <property type="term" value="P:DNA-templated transcription initiation"/>
    <property type="evidence" value="ECO:0007669"/>
    <property type="project" value="InterPro"/>
</dbReference>
<protein>
    <submittedName>
        <fullName evidence="2">Sigma-70 family RNA polymerase sigma factor</fullName>
    </submittedName>
</protein>
<dbReference type="AlphaFoldDB" id="A0A3N0DY62"/>
<dbReference type="InterPro" id="IPR013325">
    <property type="entry name" value="RNA_pol_sigma_r2"/>
</dbReference>
<gene>
    <name evidence="2" type="ORF">EFW17_22990</name>
</gene>
<keyword evidence="1" id="KW-1133">Transmembrane helix</keyword>
<dbReference type="OrthoDB" id="3492533at2"/>